<feature type="region of interest" description="Disordered" evidence="6">
    <location>
        <begin position="1"/>
        <end position="28"/>
    </location>
</feature>
<evidence type="ECO:0000256" key="5">
    <source>
        <dbReference type="ARBA" id="ARBA00023136"/>
    </source>
</evidence>
<feature type="transmembrane region" description="Helical" evidence="7">
    <location>
        <begin position="104"/>
        <end position="121"/>
    </location>
</feature>
<dbReference type="PANTHER" id="PTHR31123">
    <property type="entry name" value="ACCUMULATION OF DYADS PROTEIN 2-RELATED"/>
    <property type="match status" value="1"/>
</dbReference>
<dbReference type="GO" id="GO:0015123">
    <property type="term" value="F:acetate transmembrane transporter activity"/>
    <property type="evidence" value="ECO:0007669"/>
    <property type="project" value="TreeGrafter"/>
</dbReference>
<sequence length="225" mass="24287">MSVHERDASSVGKSLHEDLEPGGVTTERPTRIADAAPVGLFMFASTTLLASLYNVNTRGIHTTNAILGMAIFGGGLVQLIAGMWQCARGHVFGAATFSSYGAFWMSYSVIAIPGFGVFQAFPTEAEFRNAHGMYLIVWFMITALFVPSTLPRKTLAMTVLLTCVAMNFLLLGISELTGSRSVQLAGGAFGIIVAFVAYYIGLSDLLAAEEHPFIVLPQDFRKTRH</sequence>
<dbReference type="InterPro" id="IPR000791">
    <property type="entry name" value="Gpr1/Fun34/SatP-like"/>
</dbReference>
<keyword evidence="4 7" id="KW-1133">Transmembrane helix</keyword>
<evidence type="ECO:0000256" key="7">
    <source>
        <dbReference type="SAM" id="Phobius"/>
    </source>
</evidence>
<accession>A0A9P6CF91</accession>
<comment type="caution">
    <text evidence="8">The sequence shown here is derived from an EMBL/GenBank/DDBJ whole genome shotgun (WGS) entry which is preliminary data.</text>
</comment>
<evidence type="ECO:0000256" key="2">
    <source>
        <dbReference type="ARBA" id="ARBA00005587"/>
    </source>
</evidence>
<dbReference type="GO" id="GO:0005886">
    <property type="term" value="C:plasma membrane"/>
    <property type="evidence" value="ECO:0007669"/>
    <property type="project" value="TreeGrafter"/>
</dbReference>
<dbReference type="PANTHER" id="PTHR31123:SF1">
    <property type="entry name" value="ACCUMULATION OF DYADS PROTEIN 2-RELATED"/>
    <property type="match status" value="1"/>
</dbReference>
<keyword evidence="3 7" id="KW-0812">Transmembrane</keyword>
<dbReference type="NCBIfam" id="NF038013">
    <property type="entry name" value="AceTr_1"/>
    <property type="match status" value="1"/>
</dbReference>
<feature type="transmembrane region" description="Helical" evidence="7">
    <location>
        <begin position="133"/>
        <end position="150"/>
    </location>
</feature>
<evidence type="ECO:0000313" key="9">
    <source>
        <dbReference type="Proteomes" id="UP000807353"/>
    </source>
</evidence>
<evidence type="ECO:0000256" key="1">
    <source>
        <dbReference type="ARBA" id="ARBA00004141"/>
    </source>
</evidence>
<feature type="transmembrane region" description="Helical" evidence="7">
    <location>
        <begin position="181"/>
        <end position="200"/>
    </location>
</feature>
<feature type="transmembrane region" description="Helical" evidence="7">
    <location>
        <begin position="35"/>
        <end position="53"/>
    </location>
</feature>
<comment type="subcellular location">
    <subcellularLocation>
        <location evidence="1">Membrane</location>
        <topology evidence="1">Multi-pass membrane protein</topology>
    </subcellularLocation>
</comment>
<evidence type="ECO:0000256" key="6">
    <source>
        <dbReference type="SAM" id="MobiDB-lite"/>
    </source>
</evidence>
<dbReference type="EMBL" id="MU150260">
    <property type="protein sequence ID" value="KAF9463687.1"/>
    <property type="molecule type" value="Genomic_DNA"/>
</dbReference>
<dbReference type="Pfam" id="PF01184">
    <property type="entry name" value="Gpr1_Fun34_YaaH"/>
    <property type="match status" value="1"/>
</dbReference>
<comment type="similarity">
    <text evidence="2">Belongs to the acetate uptake transporter (AceTr) (TC 2.A.96) family.</text>
</comment>
<dbReference type="OrthoDB" id="3648309at2759"/>
<organism evidence="8 9">
    <name type="scientific">Collybia nuda</name>
    <dbReference type="NCBI Taxonomy" id="64659"/>
    <lineage>
        <taxon>Eukaryota</taxon>
        <taxon>Fungi</taxon>
        <taxon>Dikarya</taxon>
        <taxon>Basidiomycota</taxon>
        <taxon>Agaricomycotina</taxon>
        <taxon>Agaricomycetes</taxon>
        <taxon>Agaricomycetidae</taxon>
        <taxon>Agaricales</taxon>
        <taxon>Tricholomatineae</taxon>
        <taxon>Clitocybaceae</taxon>
        <taxon>Collybia</taxon>
    </lineage>
</organism>
<dbReference type="AlphaFoldDB" id="A0A9P6CF91"/>
<keyword evidence="5 7" id="KW-0472">Membrane</keyword>
<reference evidence="8" key="1">
    <citation type="submission" date="2020-11" db="EMBL/GenBank/DDBJ databases">
        <authorList>
            <consortium name="DOE Joint Genome Institute"/>
            <person name="Ahrendt S."/>
            <person name="Riley R."/>
            <person name="Andreopoulos W."/>
            <person name="Labutti K."/>
            <person name="Pangilinan J."/>
            <person name="Ruiz-Duenas F.J."/>
            <person name="Barrasa J.M."/>
            <person name="Sanchez-Garcia M."/>
            <person name="Camarero S."/>
            <person name="Miyauchi S."/>
            <person name="Serrano A."/>
            <person name="Linde D."/>
            <person name="Babiker R."/>
            <person name="Drula E."/>
            <person name="Ayuso-Fernandez I."/>
            <person name="Pacheco R."/>
            <person name="Padilla G."/>
            <person name="Ferreira P."/>
            <person name="Barriuso J."/>
            <person name="Kellner H."/>
            <person name="Castanera R."/>
            <person name="Alfaro M."/>
            <person name="Ramirez L."/>
            <person name="Pisabarro A.G."/>
            <person name="Kuo A."/>
            <person name="Tritt A."/>
            <person name="Lipzen A."/>
            <person name="He G."/>
            <person name="Yan M."/>
            <person name="Ng V."/>
            <person name="Cullen D."/>
            <person name="Martin F."/>
            <person name="Rosso M.-N."/>
            <person name="Henrissat B."/>
            <person name="Hibbett D."/>
            <person name="Martinez A.T."/>
            <person name="Grigoriev I.V."/>
        </authorList>
    </citation>
    <scope>NUCLEOTIDE SEQUENCE</scope>
    <source>
        <strain evidence="8">CBS 247.69</strain>
    </source>
</reference>
<proteinExistence type="inferred from homology"/>
<feature type="transmembrane region" description="Helical" evidence="7">
    <location>
        <begin position="156"/>
        <end position="174"/>
    </location>
</feature>
<evidence type="ECO:0000313" key="8">
    <source>
        <dbReference type="EMBL" id="KAF9463687.1"/>
    </source>
</evidence>
<protein>
    <submittedName>
        <fullName evidence="8">Gpr1 family protein</fullName>
    </submittedName>
</protein>
<evidence type="ECO:0000256" key="4">
    <source>
        <dbReference type="ARBA" id="ARBA00022989"/>
    </source>
</evidence>
<feature type="transmembrane region" description="Helical" evidence="7">
    <location>
        <begin position="65"/>
        <end position="84"/>
    </location>
</feature>
<keyword evidence="9" id="KW-1185">Reference proteome</keyword>
<gene>
    <name evidence="8" type="ORF">BDZ94DRAFT_1308588</name>
</gene>
<feature type="compositionally biased region" description="Basic and acidic residues" evidence="6">
    <location>
        <begin position="1"/>
        <end position="19"/>
    </location>
</feature>
<name>A0A9P6CF91_9AGAR</name>
<dbReference type="InterPro" id="IPR051633">
    <property type="entry name" value="AceTr"/>
</dbReference>
<evidence type="ECO:0000256" key="3">
    <source>
        <dbReference type="ARBA" id="ARBA00022692"/>
    </source>
</evidence>
<dbReference type="Proteomes" id="UP000807353">
    <property type="component" value="Unassembled WGS sequence"/>
</dbReference>